<evidence type="ECO:0000256" key="5">
    <source>
        <dbReference type="SAM" id="Phobius"/>
    </source>
</evidence>
<evidence type="ECO:0000256" key="3">
    <source>
        <dbReference type="ARBA" id="ARBA00023136"/>
    </source>
</evidence>
<dbReference type="PANTHER" id="PTHR23121:SF9">
    <property type="entry name" value="SODIUM-DEPENDENT GLUCOSE TRANSPORTER 1"/>
    <property type="match status" value="1"/>
</dbReference>
<proteinExistence type="predicted"/>
<feature type="transmembrane region" description="Helical" evidence="5">
    <location>
        <begin position="102"/>
        <end position="123"/>
    </location>
</feature>
<keyword evidence="2 5" id="KW-1133">Transmembrane helix</keyword>
<feature type="transmembrane region" description="Helical" evidence="5">
    <location>
        <begin position="159"/>
        <end position="177"/>
    </location>
</feature>
<organism evidence="7 8">
    <name type="scientific">Toxocara canis</name>
    <name type="common">Canine roundworm</name>
    <dbReference type="NCBI Taxonomy" id="6265"/>
    <lineage>
        <taxon>Eukaryota</taxon>
        <taxon>Metazoa</taxon>
        <taxon>Ecdysozoa</taxon>
        <taxon>Nematoda</taxon>
        <taxon>Chromadorea</taxon>
        <taxon>Rhabditida</taxon>
        <taxon>Spirurina</taxon>
        <taxon>Ascaridomorpha</taxon>
        <taxon>Ascaridoidea</taxon>
        <taxon>Toxocaridae</taxon>
        <taxon>Toxocara</taxon>
    </lineage>
</organism>
<keyword evidence="7" id="KW-1185">Reference proteome</keyword>
<accession>A0A183VE61</accession>
<keyword evidence="3 5" id="KW-0472">Membrane</keyword>
<feature type="transmembrane region" description="Helical" evidence="5">
    <location>
        <begin position="70"/>
        <end position="90"/>
    </location>
</feature>
<dbReference type="InterPro" id="IPR036259">
    <property type="entry name" value="MFS_trans_sf"/>
</dbReference>
<feature type="transmembrane region" description="Helical" evidence="5">
    <location>
        <begin position="135"/>
        <end position="153"/>
    </location>
</feature>
<evidence type="ECO:0000313" key="8">
    <source>
        <dbReference type="WBParaSite" id="TCNE_0001903501-mRNA-1"/>
    </source>
</evidence>
<sequence>MKSSPRKGNEFVDVKVDDWKWETDGLATATDDEQSDEDLIYDKVRHTLLDERSSSRSHSRKSNGVPCRNVLLASSFLCLGLSSSILGPTLPDIVAATNSSSMISLSYLISFNALGYLLGNVILSRLFTRLSPMMFLMFCVLGTVPSTLLIAWSSSLSVVNFHSCVLGIFLGSIHRVFGFRKFEKVEPWEQSSSGETNETSAGNGDSSEMSSDGLNGIPDDLVTSLPSEDRAGIGIFPTATQTAPVITTARQNTSSTATIATTAATSATTSTASTTPSITPSTDASVEAPVANLIGDTLLSVDERKGATGTKMTGAVVGNGVLVDTFSTTQTGQLDESAMWRIVKQQ</sequence>
<evidence type="ECO:0000256" key="1">
    <source>
        <dbReference type="ARBA" id="ARBA00022692"/>
    </source>
</evidence>
<dbReference type="PANTHER" id="PTHR23121">
    <property type="entry name" value="SODIUM-DEPENDENT GLUCOSE TRANSPORTER 1"/>
    <property type="match status" value="1"/>
</dbReference>
<reference evidence="6 7" key="2">
    <citation type="submission" date="2018-11" db="EMBL/GenBank/DDBJ databases">
        <authorList>
            <consortium name="Pathogen Informatics"/>
        </authorList>
    </citation>
    <scope>NUCLEOTIDE SEQUENCE [LARGE SCALE GENOMIC DNA]</scope>
</reference>
<dbReference type="SUPFAM" id="SSF103473">
    <property type="entry name" value="MFS general substrate transporter"/>
    <property type="match status" value="1"/>
</dbReference>
<gene>
    <name evidence="6" type="ORF">TCNE_LOCUS19031</name>
</gene>
<protein>
    <submittedName>
        <fullName evidence="8">MFS domain-containing protein</fullName>
    </submittedName>
</protein>
<evidence type="ECO:0000256" key="4">
    <source>
        <dbReference type="SAM" id="MobiDB-lite"/>
    </source>
</evidence>
<feature type="region of interest" description="Disordered" evidence="4">
    <location>
        <begin position="188"/>
        <end position="221"/>
    </location>
</feature>
<dbReference type="AlphaFoldDB" id="A0A183VE61"/>
<keyword evidence="1 5" id="KW-0812">Transmembrane</keyword>
<dbReference type="Proteomes" id="UP000050794">
    <property type="component" value="Unassembled WGS sequence"/>
</dbReference>
<evidence type="ECO:0000313" key="6">
    <source>
        <dbReference type="EMBL" id="VDM50352.1"/>
    </source>
</evidence>
<feature type="compositionally biased region" description="Polar residues" evidence="4">
    <location>
        <begin position="189"/>
        <end position="213"/>
    </location>
</feature>
<reference evidence="8" key="1">
    <citation type="submission" date="2016-06" db="UniProtKB">
        <authorList>
            <consortium name="WormBaseParasite"/>
        </authorList>
    </citation>
    <scope>IDENTIFICATION</scope>
</reference>
<dbReference type="WBParaSite" id="TCNE_0001903501-mRNA-1">
    <property type="protein sequence ID" value="TCNE_0001903501-mRNA-1"/>
    <property type="gene ID" value="TCNE_0001903501"/>
</dbReference>
<dbReference type="EMBL" id="UYWY01026290">
    <property type="protein sequence ID" value="VDM50352.1"/>
    <property type="molecule type" value="Genomic_DNA"/>
</dbReference>
<name>A0A183VE61_TOXCA</name>
<evidence type="ECO:0000256" key="2">
    <source>
        <dbReference type="ARBA" id="ARBA00022989"/>
    </source>
</evidence>
<evidence type="ECO:0000313" key="7">
    <source>
        <dbReference type="Proteomes" id="UP000050794"/>
    </source>
</evidence>